<keyword evidence="5" id="KW-0029">Amino-acid transport</keyword>
<dbReference type="Pfam" id="PF02653">
    <property type="entry name" value="BPD_transp_2"/>
    <property type="match status" value="1"/>
</dbReference>
<evidence type="ECO:0000256" key="8">
    <source>
        <dbReference type="ARBA" id="ARBA00037998"/>
    </source>
</evidence>
<dbReference type="RefSeq" id="WP_136347539.1">
    <property type="nucleotide sequence ID" value="NZ_SSOC01000002.1"/>
</dbReference>
<evidence type="ECO:0000256" key="5">
    <source>
        <dbReference type="ARBA" id="ARBA00022970"/>
    </source>
</evidence>
<feature type="transmembrane region" description="Helical" evidence="9">
    <location>
        <begin position="307"/>
        <end position="327"/>
    </location>
</feature>
<dbReference type="GO" id="GO:0006865">
    <property type="term" value="P:amino acid transport"/>
    <property type="evidence" value="ECO:0007669"/>
    <property type="project" value="UniProtKB-KW"/>
</dbReference>
<evidence type="ECO:0000256" key="10">
    <source>
        <dbReference type="SAM" id="SignalP"/>
    </source>
</evidence>
<dbReference type="InterPro" id="IPR016024">
    <property type="entry name" value="ARM-type_fold"/>
</dbReference>
<feature type="transmembrane region" description="Helical" evidence="9">
    <location>
        <begin position="475"/>
        <end position="499"/>
    </location>
</feature>
<feature type="chain" id="PRO_5020963587" evidence="10">
    <location>
        <begin position="34"/>
        <end position="541"/>
    </location>
</feature>
<evidence type="ECO:0000256" key="3">
    <source>
        <dbReference type="ARBA" id="ARBA00022475"/>
    </source>
</evidence>
<dbReference type="Gene3D" id="1.25.10.10">
    <property type="entry name" value="Leucine-rich Repeat Variant"/>
    <property type="match status" value="1"/>
</dbReference>
<comment type="similarity">
    <text evidence="8">Belongs to the binding-protein-dependent transport system permease family. LivHM subfamily.</text>
</comment>
<keyword evidence="7 9" id="KW-0472">Membrane</keyword>
<evidence type="ECO:0000256" key="7">
    <source>
        <dbReference type="ARBA" id="ARBA00023136"/>
    </source>
</evidence>
<keyword evidence="4 9" id="KW-0812">Transmembrane</keyword>
<name>A0A4V3WCC3_9RHOO</name>
<dbReference type="PANTHER" id="PTHR11795:SF447">
    <property type="entry name" value="ABC TRANSPORTER PERMEASE PROTEIN"/>
    <property type="match status" value="1"/>
</dbReference>
<evidence type="ECO:0000256" key="4">
    <source>
        <dbReference type="ARBA" id="ARBA00022692"/>
    </source>
</evidence>
<dbReference type="GO" id="GO:0022857">
    <property type="term" value="F:transmembrane transporter activity"/>
    <property type="evidence" value="ECO:0007669"/>
    <property type="project" value="InterPro"/>
</dbReference>
<keyword evidence="10" id="KW-0732">Signal</keyword>
<feature type="transmembrane region" description="Helical" evidence="9">
    <location>
        <begin position="381"/>
        <end position="408"/>
    </location>
</feature>
<feature type="transmembrane region" description="Helical" evidence="9">
    <location>
        <begin position="248"/>
        <end position="275"/>
    </location>
</feature>
<protein>
    <submittedName>
        <fullName evidence="11">Urea ABC transporter permease subunit UrtB</fullName>
    </submittedName>
</protein>
<dbReference type="Proteomes" id="UP000308430">
    <property type="component" value="Unassembled WGS sequence"/>
</dbReference>
<dbReference type="InterPro" id="IPR001851">
    <property type="entry name" value="ABC_transp_permease"/>
</dbReference>
<evidence type="ECO:0000313" key="12">
    <source>
        <dbReference type="Proteomes" id="UP000308430"/>
    </source>
</evidence>
<comment type="caution">
    <text evidence="11">The sequence shown here is derived from an EMBL/GenBank/DDBJ whole genome shotgun (WGS) entry which is preliminary data.</text>
</comment>
<dbReference type="InterPro" id="IPR052157">
    <property type="entry name" value="BCAA_transport_permease"/>
</dbReference>
<evidence type="ECO:0000256" key="6">
    <source>
        <dbReference type="ARBA" id="ARBA00022989"/>
    </source>
</evidence>
<evidence type="ECO:0000313" key="11">
    <source>
        <dbReference type="EMBL" id="THF66598.1"/>
    </source>
</evidence>
<dbReference type="CDD" id="cd06582">
    <property type="entry name" value="TM_PBP1_LivH_like"/>
    <property type="match status" value="1"/>
</dbReference>
<feature type="transmembrane region" description="Helical" evidence="9">
    <location>
        <begin position="339"/>
        <end position="361"/>
    </location>
</feature>
<dbReference type="SUPFAM" id="SSF48371">
    <property type="entry name" value="ARM repeat"/>
    <property type="match status" value="1"/>
</dbReference>
<feature type="transmembrane region" description="Helical" evidence="9">
    <location>
        <begin position="282"/>
        <end position="301"/>
    </location>
</feature>
<evidence type="ECO:0000256" key="9">
    <source>
        <dbReference type="SAM" id="Phobius"/>
    </source>
</evidence>
<keyword evidence="6 9" id="KW-1133">Transmembrane helix</keyword>
<reference evidence="11 12" key="1">
    <citation type="submission" date="2019-04" db="EMBL/GenBank/DDBJ databases">
        <title>Azoarcus nasutitermitis sp. nov. isolated from termite nest.</title>
        <authorList>
            <person name="Lin S.-Y."/>
            <person name="Hameed A."/>
            <person name="Hsu Y.-H."/>
            <person name="Young C.-C."/>
        </authorList>
    </citation>
    <scope>NUCLEOTIDE SEQUENCE [LARGE SCALE GENOMIC DNA]</scope>
    <source>
        <strain evidence="11 12">CC-YHH838</strain>
    </source>
</reference>
<dbReference type="GO" id="GO:0005886">
    <property type="term" value="C:plasma membrane"/>
    <property type="evidence" value="ECO:0007669"/>
    <property type="project" value="UniProtKB-SubCell"/>
</dbReference>
<organism evidence="11 12">
    <name type="scientific">Pseudothauera nasutitermitis</name>
    <dbReference type="NCBI Taxonomy" id="2565930"/>
    <lineage>
        <taxon>Bacteria</taxon>
        <taxon>Pseudomonadati</taxon>
        <taxon>Pseudomonadota</taxon>
        <taxon>Betaproteobacteria</taxon>
        <taxon>Rhodocyclales</taxon>
        <taxon>Zoogloeaceae</taxon>
        <taxon>Pseudothauera</taxon>
    </lineage>
</organism>
<feature type="signal peptide" evidence="10">
    <location>
        <begin position="1"/>
        <end position="33"/>
    </location>
</feature>
<dbReference type="AlphaFoldDB" id="A0A4V3WCC3"/>
<dbReference type="NCBIfam" id="TIGR03409">
    <property type="entry name" value="urea_trans_UrtB"/>
    <property type="match status" value="1"/>
</dbReference>
<evidence type="ECO:0000256" key="1">
    <source>
        <dbReference type="ARBA" id="ARBA00004651"/>
    </source>
</evidence>
<feature type="transmembrane region" description="Helical" evidence="9">
    <location>
        <begin position="505"/>
        <end position="524"/>
    </location>
</feature>
<dbReference type="EMBL" id="SSOC01000002">
    <property type="protein sequence ID" value="THF66598.1"/>
    <property type="molecule type" value="Genomic_DNA"/>
</dbReference>
<comment type="subcellular location">
    <subcellularLocation>
        <location evidence="1">Cell membrane</location>
        <topology evidence="1">Multi-pass membrane protein</topology>
    </subcellularLocation>
</comment>
<evidence type="ECO:0000256" key="2">
    <source>
        <dbReference type="ARBA" id="ARBA00022448"/>
    </source>
</evidence>
<keyword evidence="2" id="KW-0813">Transport</keyword>
<keyword evidence="3" id="KW-1003">Cell membrane</keyword>
<keyword evidence="12" id="KW-1185">Reference proteome</keyword>
<dbReference type="InterPro" id="IPR017779">
    <property type="entry name" value="ABC_UrtB_bac"/>
</dbReference>
<dbReference type="PANTHER" id="PTHR11795">
    <property type="entry name" value="BRANCHED-CHAIN AMINO ACID TRANSPORT SYSTEM PERMEASE PROTEIN LIVH"/>
    <property type="match status" value="1"/>
</dbReference>
<sequence>MKKQASHWARRALFLLPLLVAFLLLAAAGKARAALDEATLQGLGAADFGERIAAIEAVGATGGERARAIIAALEAGELGTAGGRVVIVRDGRVVDAASGEALELVADAVDSLRVNNRVRRALAVANAALDLESGERARRLAAAQTLRDNASEVVLPVLERALESEEDDAIREVVLLAAARVNLNADDPAKRLKAVTALGQSSDAGVKTLLEPFLDPASEPDAGVREAAAASIAAIERRVSIARNIGTVFSGLSLGSILLLAALGLAITYGVMGIINMAHGELLMIGAYAAFLVQGLFRAHLPEYVDWYVLAAIPAGFFAAAAVGVVMERTVLRFLYGRPLESLLATWGISLVLIQAARVLFGPQNVELANPSWMSGGMELAAGVVLPWNRIVILGFAVFVLLLVWLMMNRTRLGMFVRAVTQNRAMAGCVGVPTARVDTLAFAIGAGIAGLGGVALSQIANVGPAMGQGYIVDSFMVVVLGGVGQLAGAVWAAMGLGIVSKFLEGWAGAVIAKILVLVFIIAFIQKRPQGIFALKGRFADN</sequence>
<proteinExistence type="inferred from homology"/>
<dbReference type="OrthoDB" id="9807115at2"/>
<accession>A0A4V3WCC3</accession>
<dbReference type="InterPro" id="IPR011989">
    <property type="entry name" value="ARM-like"/>
</dbReference>
<gene>
    <name evidence="11" type="primary">urtB</name>
    <name evidence="11" type="ORF">E6C76_07170</name>
</gene>